<dbReference type="EMBL" id="GEDV01002315">
    <property type="protein sequence ID" value="JAP86242.1"/>
    <property type="molecule type" value="Transcribed_RNA"/>
</dbReference>
<dbReference type="GO" id="GO:0006412">
    <property type="term" value="P:translation"/>
    <property type="evidence" value="ECO:0007669"/>
    <property type="project" value="InterPro"/>
</dbReference>
<organism evidence="5">
    <name type="scientific">Rhipicephalus appendiculatus</name>
    <name type="common">Brown ear tick</name>
    <dbReference type="NCBI Taxonomy" id="34631"/>
    <lineage>
        <taxon>Eukaryota</taxon>
        <taxon>Metazoa</taxon>
        <taxon>Ecdysozoa</taxon>
        <taxon>Arthropoda</taxon>
        <taxon>Chelicerata</taxon>
        <taxon>Arachnida</taxon>
        <taxon>Acari</taxon>
        <taxon>Parasitiformes</taxon>
        <taxon>Ixodida</taxon>
        <taxon>Ixodoidea</taxon>
        <taxon>Ixodidae</taxon>
        <taxon>Rhipicephalinae</taxon>
        <taxon>Rhipicephalus</taxon>
        <taxon>Rhipicephalus</taxon>
    </lineage>
</organism>
<evidence type="ECO:0000313" key="5">
    <source>
        <dbReference type="EMBL" id="JAP86242.1"/>
    </source>
</evidence>
<protein>
    <submittedName>
        <fullName evidence="5">Large subunit ribosomal protein L20</fullName>
    </submittedName>
</protein>
<dbReference type="NCBIfam" id="TIGR01032">
    <property type="entry name" value="rplT_bact"/>
    <property type="match status" value="1"/>
</dbReference>
<evidence type="ECO:0000256" key="4">
    <source>
        <dbReference type="RuleBase" id="RU000561"/>
    </source>
</evidence>
<keyword evidence="2 4" id="KW-0689">Ribosomal protein</keyword>
<dbReference type="AlphaFoldDB" id="A0A131Z626"/>
<dbReference type="InterPro" id="IPR035566">
    <property type="entry name" value="Ribosomal_protein_bL20_C"/>
</dbReference>
<reference evidence="5" key="1">
    <citation type="journal article" date="2016" name="Ticks Tick Borne Dis.">
        <title>De novo assembly and annotation of the salivary gland transcriptome of Rhipicephalus appendiculatus male and female ticks during blood feeding.</title>
        <authorList>
            <person name="de Castro M.H."/>
            <person name="de Klerk D."/>
            <person name="Pienaar R."/>
            <person name="Latif A.A."/>
            <person name="Rees D.J."/>
            <person name="Mans B.J."/>
        </authorList>
    </citation>
    <scope>NUCLEOTIDE SEQUENCE</scope>
    <source>
        <tissue evidence="5">Salivary glands</tissue>
    </source>
</reference>
<dbReference type="GO" id="GO:1990904">
    <property type="term" value="C:ribonucleoprotein complex"/>
    <property type="evidence" value="ECO:0007669"/>
    <property type="project" value="UniProtKB-KW"/>
</dbReference>
<keyword evidence="3 4" id="KW-0687">Ribonucleoprotein</keyword>
<dbReference type="GO" id="GO:0003735">
    <property type="term" value="F:structural constituent of ribosome"/>
    <property type="evidence" value="ECO:0007669"/>
    <property type="project" value="InterPro"/>
</dbReference>
<dbReference type="InterPro" id="IPR005813">
    <property type="entry name" value="Ribosomal_bL20"/>
</dbReference>
<evidence type="ECO:0000256" key="3">
    <source>
        <dbReference type="ARBA" id="ARBA00023274"/>
    </source>
</evidence>
<proteinExistence type="inferred from homology"/>
<dbReference type="PRINTS" id="PR00062">
    <property type="entry name" value="RIBOSOMALL20"/>
</dbReference>
<sequence length="150" mass="17350">MVFLSAVNFGRKVKSGASKFWKRQRIFQISANFYGRRRNCYRLAIRSVQKALIHSQEGRQARRDELQRIWKIRTEAASLEHGISYEPFYINVAKCRLALDRHMLADLAYTEPRTFKGIATLARFMRSIEAVDETSALQEPPEGVLARGML</sequence>
<evidence type="ECO:0000256" key="1">
    <source>
        <dbReference type="ARBA" id="ARBA00007698"/>
    </source>
</evidence>
<dbReference type="Gene3D" id="1.10.1900.20">
    <property type="entry name" value="Ribosomal protein L20"/>
    <property type="match status" value="1"/>
</dbReference>
<accession>A0A131Z626</accession>
<evidence type="ECO:0000256" key="2">
    <source>
        <dbReference type="ARBA" id="ARBA00022980"/>
    </source>
</evidence>
<dbReference type="GO" id="GO:0019843">
    <property type="term" value="F:rRNA binding"/>
    <property type="evidence" value="ECO:0007669"/>
    <property type="project" value="InterPro"/>
</dbReference>
<dbReference type="Pfam" id="PF00453">
    <property type="entry name" value="Ribosomal_L20"/>
    <property type="match status" value="1"/>
</dbReference>
<dbReference type="SUPFAM" id="SSF74731">
    <property type="entry name" value="Ribosomal protein L20"/>
    <property type="match status" value="1"/>
</dbReference>
<dbReference type="Gene3D" id="6.10.160.10">
    <property type="match status" value="1"/>
</dbReference>
<name>A0A131Z626_RHIAP</name>
<dbReference type="PANTHER" id="PTHR10986">
    <property type="entry name" value="39S RIBOSOMAL PROTEIN L20"/>
    <property type="match status" value="1"/>
</dbReference>
<dbReference type="GO" id="GO:0005840">
    <property type="term" value="C:ribosome"/>
    <property type="evidence" value="ECO:0007669"/>
    <property type="project" value="UniProtKB-KW"/>
</dbReference>
<comment type="similarity">
    <text evidence="1 4">Belongs to the bacterial ribosomal protein bL20 family.</text>
</comment>